<organism evidence="3 4">
    <name type="scientific">Jannaschia seosinensis</name>
    <dbReference type="NCBI Taxonomy" id="313367"/>
    <lineage>
        <taxon>Bacteria</taxon>
        <taxon>Pseudomonadati</taxon>
        <taxon>Pseudomonadota</taxon>
        <taxon>Alphaproteobacteria</taxon>
        <taxon>Rhodobacterales</taxon>
        <taxon>Roseobacteraceae</taxon>
        <taxon>Jannaschia</taxon>
    </lineage>
</organism>
<dbReference type="STRING" id="313367.JSE7799_00386"/>
<gene>
    <name evidence="3" type="ORF">JSE7799_00386</name>
</gene>
<evidence type="ECO:0000313" key="3">
    <source>
        <dbReference type="EMBL" id="CUH17336.1"/>
    </source>
</evidence>
<evidence type="ECO:0000256" key="2">
    <source>
        <dbReference type="SAM" id="Phobius"/>
    </source>
</evidence>
<feature type="transmembrane region" description="Helical" evidence="2">
    <location>
        <begin position="53"/>
        <end position="75"/>
    </location>
</feature>
<evidence type="ECO:0000256" key="1">
    <source>
        <dbReference type="SAM" id="MobiDB-lite"/>
    </source>
</evidence>
<feature type="compositionally biased region" description="Polar residues" evidence="1">
    <location>
        <begin position="1"/>
        <end position="19"/>
    </location>
</feature>
<name>A0A0M7B5T6_9RHOB</name>
<dbReference type="Proteomes" id="UP000049455">
    <property type="component" value="Unassembled WGS sequence"/>
</dbReference>
<accession>A0A0M7B5T6</accession>
<keyword evidence="2" id="KW-0472">Membrane</keyword>
<keyword evidence="4" id="KW-1185">Reference proteome</keyword>
<evidence type="ECO:0000313" key="4">
    <source>
        <dbReference type="Proteomes" id="UP000049455"/>
    </source>
</evidence>
<dbReference type="RefSeq" id="WP_144431514.1">
    <property type="nucleotide sequence ID" value="NZ_CYPR01000019.1"/>
</dbReference>
<dbReference type="OrthoDB" id="7861749at2"/>
<feature type="transmembrane region" description="Helical" evidence="2">
    <location>
        <begin position="81"/>
        <end position="99"/>
    </location>
</feature>
<dbReference type="AlphaFoldDB" id="A0A0M7B5T6"/>
<feature type="transmembrane region" description="Helical" evidence="2">
    <location>
        <begin position="111"/>
        <end position="133"/>
    </location>
</feature>
<keyword evidence="2" id="KW-0812">Transmembrane</keyword>
<feature type="region of interest" description="Disordered" evidence="1">
    <location>
        <begin position="1"/>
        <end position="22"/>
    </location>
</feature>
<protein>
    <submittedName>
        <fullName evidence="3">Uncharacterized protein</fullName>
    </submittedName>
</protein>
<reference evidence="3 4" key="1">
    <citation type="submission" date="2015-09" db="EMBL/GenBank/DDBJ databases">
        <authorList>
            <person name="Jackson K.R."/>
            <person name="Lunt B.L."/>
            <person name="Fisher J.N.B."/>
            <person name="Gardner A.V."/>
            <person name="Bailey M.E."/>
            <person name="Deus L.M."/>
            <person name="Earl A.S."/>
            <person name="Gibby P.D."/>
            <person name="Hartmann K.A."/>
            <person name="Liu J.E."/>
            <person name="Manci A.M."/>
            <person name="Nielsen D.A."/>
            <person name="Solomon M.B."/>
            <person name="Breakwell D.P."/>
            <person name="Burnett S.H."/>
            <person name="Grose J.H."/>
        </authorList>
    </citation>
    <scope>NUCLEOTIDE SEQUENCE [LARGE SCALE GENOMIC DNA]</scope>
    <source>
        <strain evidence="3 4">CECT 7799</strain>
    </source>
</reference>
<proteinExistence type="predicted"/>
<keyword evidence="2" id="KW-1133">Transmembrane helix</keyword>
<dbReference type="EMBL" id="CYPR01000019">
    <property type="protein sequence ID" value="CUH17336.1"/>
    <property type="molecule type" value="Genomic_DNA"/>
</dbReference>
<sequence>MGGQAARQSSDGTATTSAWHPSVESVKEHDMNNVRFFDGLVERLQRTGISADTLRPTGALMWRGVLLGTALYLVLGEDPEANLKLNGVSYIVALVWAYYDGLFARRLWSMAFVEAIFLHILGVQVGNLLAAIFGNPLLGT</sequence>